<dbReference type="Gene3D" id="3.90.780.10">
    <property type="entry name" value="5'-Nucleotidase, C-terminal domain"/>
    <property type="match status" value="1"/>
</dbReference>
<dbReference type="PANTHER" id="PTHR11575">
    <property type="entry name" value="5'-NUCLEOTIDASE-RELATED"/>
    <property type="match status" value="1"/>
</dbReference>
<dbReference type="InterPro" id="IPR008334">
    <property type="entry name" value="5'-Nucleotdase_C"/>
</dbReference>
<dbReference type="PANTHER" id="PTHR11575:SF6">
    <property type="entry name" value="2',3'-CYCLIC-NUCLEOTIDE 2'-PHOSPHODIESTERASE_3'-NUCLEOTIDASE"/>
    <property type="match status" value="1"/>
</dbReference>
<reference evidence="6 7" key="1">
    <citation type="submission" date="2019-08" db="EMBL/GenBank/DDBJ databases">
        <title>Identification of a novel species of the genus Boseongicola.</title>
        <authorList>
            <person name="Zhang X.-Q."/>
        </authorList>
    </citation>
    <scope>NUCLEOTIDE SEQUENCE [LARGE SCALE GENOMIC DNA]</scope>
    <source>
        <strain evidence="6 7">HY14</strain>
    </source>
</reference>
<comment type="caution">
    <text evidence="6">The sequence shown here is derived from an EMBL/GenBank/DDBJ whole genome shotgun (WGS) entry which is preliminary data.</text>
</comment>
<keyword evidence="1" id="KW-0732">Signal</keyword>
<dbReference type="GO" id="GO:0008254">
    <property type="term" value="F:3'-nucleotidase activity"/>
    <property type="evidence" value="ECO:0007669"/>
    <property type="project" value="UniProtKB-EC"/>
</dbReference>
<name>A0A5D0RKC6_9RHOB</name>
<keyword evidence="2" id="KW-0547">Nucleotide-binding</keyword>
<evidence type="ECO:0000259" key="5">
    <source>
        <dbReference type="Pfam" id="PF02872"/>
    </source>
</evidence>
<protein>
    <submittedName>
        <fullName evidence="6">2',3'-cyclic-nucleotide 2'-phosphodiesterase</fullName>
        <ecNumber evidence="6">3.1.3.6</ecNumber>
        <ecNumber evidence="6">3.1.4.16</ecNumber>
    </submittedName>
</protein>
<feature type="region of interest" description="Disordered" evidence="3">
    <location>
        <begin position="319"/>
        <end position="338"/>
    </location>
</feature>
<accession>A0A5D0RKC6</accession>
<dbReference type="InterPro" id="IPR029052">
    <property type="entry name" value="Metallo-depent_PP-like"/>
</dbReference>
<organism evidence="6 7">
    <name type="scientific">Maritimibacter fusiformis</name>
    <dbReference type="NCBI Taxonomy" id="2603819"/>
    <lineage>
        <taxon>Bacteria</taxon>
        <taxon>Pseudomonadati</taxon>
        <taxon>Pseudomonadota</taxon>
        <taxon>Alphaproteobacteria</taxon>
        <taxon>Rhodobacterales</taxon>
        <taxon>Roseobacteraceae</taxon>
        <taxon>Maritimibacter</taxon>
    </lineage>
</organism>
<dbReference type="EC" id="3.1.4.16" evidence="6"/>
<sequence>MFARMSRPFLSLPAGAVQPVNDEIGLRILATTDLHMNILPYDYVADTPSPRQGFAHTARLIHQARAEAANTLLLDNGDFLHGSPVGDVLAQANGADPMRGVHPIIAAMRALDYDAVTLGNHDFDHGTGFLGEVLRKAPFPVVCSNLTLNTAADRPAMAFAAPFALLRRKLTGPGGVSRDICVGVLGFLPPGQLPGLADTDHEVRDIVETARQMVPYLRAMEADLVIVLAHSGIGAATHRPGMENAVVPLAGVAGIDAIIAGHDHGVFPDPRAPSGAADTQRGKIHGTPVVSPGFWGSHLGVIDLRLTETAPGQWQVARSSAHVRSVTRTGDGPPTPAPDIARSLQRAHARTRDTLRQPVGASRHRLHSYFATLAPAPAVDVVQRASAWFAARALAGTPLAGLPILASAAPFKCGGLAGPGLFTDLPAGPITRAGLAELYPYPNTLSAVVLTGAALAEWLERAASVFNRAAPGKTTRLMHPALPAYAAEGVAGVDYRINLGQPARFAPDGRLADPSARRVSGLALAPGARAVLVTNSFRLNRSGLYPGFNPEQVVISPETPMRDVIAEWLTAEGPYDHAPLATWRLTAPLGARIEVLSAPKAAGIVGDAPLPNLAHGPIGADGFQRFRVTL</sequence>
<dbReference type="InterPro" id="IPR036907">
    <property type="entry name" value="5'-Nucleotdase_C_sf"/>
</dbReference>
<evidence type="ECO:0000313" key="6">
    <source>
        <dbReference type="EMBL" id="TYB82080.1"/>
    </source>
</evidence>
<dbReference type="Pfam" id="PF00149">
    <property type="entry name" value="Metallophos"/>
    <property type="match status" value="1"/>
</dbReference>
<dbReference type="GO" id="GO:0030288">
    <property type="term" value="C:outer membrane-bounded periplasmic space"/>
    <property type="evidence" value="ECO:0007669"/>
    <property type="project" value="TreeGrafter"/>
</dbReference>
<dbReference type="PRINTS" id="PR01607">
    <property type="entry name" value="APYRASEFAMLY"/>
</dbReference>
<feature type="domain" description="5'-Nucleotidase C-terminal" evidence="5">
    <location>
        <begin position="414"/>
        <end position="546"/>
    </location>
</feature>
<dbReference type="EC" id="3.1.3.6" evidence="6"/>
<comment type="similarity">
    <text evidence="2">Belongs to the 5'-nucleotidase family.</text>
</comment>
<dbReference type="EMBL" id="VSIY01000004">
    <property type="protein sequence ID" value="TYB82080.1"/>
    <property type="molecule type" value="Genomic_DNA"/>
</dbReference>
<proteinExistence type="inferred from homology"/>
<dbReference type="Gene3D" id="3.60.21.10">
    <property type="match status" value="1"/>
</dbReference>
<gene>
    <name evidence="6" type="primary">cpdB</name>
    <name evidence="6" type="ORF">FVF75_04930</name>
</gene>
<evidence type="ECO:0000256" key="2">
    <source>
        <dbReference type="RuleBase" id="RU362119"/>
    </source>
</evidence>
<evidence type="ECO:0000313" key="7">
    <source>
        <dbReference type="Proteomes" id="UP000322080"/>
    </source>
</evidence>
<feature type="domain" description="Calcineurin-like phosphoesterase" evidence="4">
    <location>
        <begin position="26"/>
        <end position="264"/>
    </location>
</feature>
<dbReference type="GO" id="GO:0008663">
    <property type="term" value="F:2',3'-cyclic-nucleotide 2'-phosphodiesterase activity"/>
    <property type="evidence" value="ECO:0007669"/>
    <property type="project" value="UniProtKB-EC"/>
</dbReference>
<evidence type="ECO:0000256" key="3">
    <source>
        <dbReference type="SAM" id="MobiDB-lite"/>
    </source>
</evidence>
<dbReference type="AlphaFoldDB" id="A0A5D0RKC6"/>
<dbReference type="InterPro" id="IPR004843">
    <property type="entry name" value="Calcineurin-like_PHP"/>
</dbReference>
<dbReference type="SUPFAM" id="SSF56300">
    <property type="entry name" value="Metallo-dependent phosphatases"/>
    <property type="match status" value="1"/>
</dbReference>
<evidence type="ECO:0000256" key="1">
    <source>
        <dbReference type="ARBA" id="ARBA00022729"/>
    </source>
</evidence>
<evidence type="ECO:0000259" key="4">
    <source>
        <dbReference type="Pfam" id="PF00149"/>
    </source>
</evidence>
<dbReference type="InterPro" id="IPR006179">
    <property type="entry name" value="5_nucleotidase/apyrase"/>
</dbReference>
<keyword evidence="7" id="KW-1185">Reference proteome</keyword>
<dbReference type="SUPFAM" id="SSF55816">
    <property type="entry name" value="5'-nucleotidase (syn. UDP-sugar hydrolase), C-terminal domain"/>
    <property type="match status" value="1"/>
</dbReference>
<dbReference type="GO" id="GO:0009166">
    <property type="term" value="P:nucleotide catabolic process"/>
    <property type="evidence" value="ECO:0007669"/>
    <property type="project" value="InterPro"/>
</dbReference>
<dbReference type="Proteomes" id="UP000322080">
    <property type="component" value="Unassembled WGS sequence"/>
</dbReference>
<keyword evidence="2 6" id="KW-0378">Hydrolase</keyword>
<dbReference type="Pfam" id="PF02872">
    <property type="entry name" value="5_nucleotid_C"/>
    <property type="match status" value="1"/>
</dbReference>
<dbReference type="GO" id="GO:0000166">
    <property type="term" value="F:nucleotide binding"/>
    <property type="evidence" value="ECO:0007669"/>
    <property type="project" value="UniProtKB-KW"/>
</dbReference>